<keyword evidence="2" id="KW-1003">Cell membrane</keyword>
<evidence type="ECO:0000256" key="1">
    <source>
        <dbReference type="ARBA" id="ARBA00004651"/>
    </source>
</evidence>
<dbReference type="PANTHER" id="PTHR33529">
    <property type="entry name" value="SLR0882 PROTEIN-RELATED"/>
    <property type="match status" value="1"/>
</dbReference>
<dbReference type="InterPro" id="IPR030923">
    <property type="entry name" value="LptG"/>
</dbReference>
<dbReference type="AlphaFoldDB" id="A0A9D1M318"/>
<dbReference type="GO" id="GO:0015920">
    <property type="term" value="P:lipopolysaccharide transport"/>
    <property type="evidence" value="ECO:0007669"/>
    <property type="project" value="TreeGrafter"/>
</dbReference>
<name>A0A9D1M318_9PROT</name>
<evidence type="ECO:0000313" key="8">
    <source>
        <dbReference type="Proteomes" id="UP000824107"/>
    </source>
</evidence>
<protein>
    <submittedName>
        <fullName evidence="7">LPS export ABC transporter permease LptG</fullName>
    </submittedName>
</protein>
<proteinExistence type="predicted"/>
<feature type="transmembrane region" description="Helical" evidence="6">
    <location>
        <begin position="95"/>
        <end position="121"/>
    </location>
</feature>
<keyword evidence="5 6" id="KW-0472">Membrane</keyword>
<keyword evidence="3 6" id="KW-0812">Transmembrane</keyword>
<dbReference type="InterPro" id="IPR005495">
    <property type="entry name" value="LptG/LptF_permease"/>
</dbReference>
<feature type="transmembrane region" description="Helical" evidence="6">
    <location>
        <begin position="340"/>
        <end position="365"/>
    </location>
</feature>
<keyword evidence="4 6" id="KW-1133">Transmembrane helix</keyword>
<comment type="subcellular location">
    <subcellularLocation>
        <location evidence="1">Cell membrane</location>
        <topology evidence="1">Multi-pass membrane protein</topology>
    </subcellularLocation>
</comment>
<dbReference type="Pfam" id="PF03739">
    <property type="entry name" value="LptF_LptG"/>
    <property type="match status" value="1"/>
</dbReference>
<feature type="transmembrane region" description="Helical" evidence="6">
    <location>
        <begin position="15"/>
        <end position="36"/>
    </location>
</feature>
<sequence>MNPNSILGRYLSKQIILNFLGVLLMVLGVVFIFELIEMLRRAAGEDVGFLFVIQMAVTKLPQTIDMVFPFVMMIAAMITFWRLSKSNEFVIIRAAGVSIWGFLFPVLVTTFLIGIVNITVINPVSSKMYELYETMDYRFKTRNPNAVLFTDKGLWTREAVNKDTVLVIQARNLHQENNSLLLREVTIMEMDRNAQLIRRVEAFAATLDDSNGFELKDVKVYEAGKATIALPSVKYTTSLTLDRIKENFVDPESISFWDLPDTIRFYEKSGFSALKHYLHYLSLLASPFLLCAMILIAAVFALRPNNRRGGVMFLIVGGVSTGFIFYFLSQVIYAFGLNGYIPPFMAVWTPTLIAALISITVLLHLEDG</sequence>
<reference evidence="7" key="1">
    <citation type="submission" date="2020-10" db="EMBL/GenBank/DDBJ databases">
        <authorList>
            <person name="Gilroy R."/>
        </authorList>
    </citation>
    <scope>NUCLEOTIDE SEQUENCE</scope>
    <source>
        <strain evidence="7">ChiW3-316</strain>
    </source>
</reference>
<evidence type="ECO:0000256" key="6">
    <source>
        <dbReference type="SAM" id="Phobius"/>
    </source>
</evidence>
<dbReference type="NCBIfam" id="TIGR04408">
    <property type="entry name" value="LptG_lptG"/>
    <property type="match status" value="1"/>
</dbReference>
<dbReference type="PANTHER" id="PTHR33529:SF2">
    <property type="entry name" value="LIPOPOLYSACCHARIDE EXPORT SYSTEM PERMEASE PROTEIN LPTG"/>
    <property type="match status" value="1"/>
</dbReference>
<dbReference type="Proteomes" id="UP000824107">
    <property type="component" value="Unassembled WGS sequence"/>
</dbReference>
<gene>
    <name evidence="7" type="primary">lptG</name>
    <name evidence="7" type="ORF">IAD20_02660</name>
</gene>
<feature type="transmembrane region" description="Helical" evidence="6">
    <location>
        <begin position="66"/>
        <end position="83"/>
    </location>
</feature>
<accession>A0A9D1M318</accession>
<evidence type="ECO:0000256" key="2">
    <source>
        <dbReference type="ARBA" id="ARBA00022475"/>
    </source>
</evidence>
<organism evidence="7 8">
    <name type="scientific">Candidatus Scatocola faecipullorum</name>
    <dbReference type="NCBI Taxonomy" id="2840917"/>
    <lineage>
        <taxon>Bacteria</taxon>
        <taxon>Pseudomonadati</taxon>
        <taxon>Pseudomonadota</taxon>
        <taxon>Alphaproteobacteria</taxon>
        <taxon>Rhodospirillales</taxon>
        <taxon>Rhodospirillaceae</taxon>
        <taxon>Rhodospirillaceae incertae sedis</taxon>
        <taxon>Candidatus Scatocola</taxon>
    </lineage>
</organism>
<evidence type="ECO:0000256" key="5">
    <source>
        <dbReference type="ARBA" id="ARBA00023136"/>
    </source>
</evidence>
<dbReference type="EMBL" id="DVNC01000021">
    <property type="protein sequence ID" value="HIU52963.1"/>
    <property type="molecule type" value="Genomic_DNA"/>
</dbReference>
<dbReference type="GO" id="GO:0043190">
    <property type="term" value="C:ATP-binding cassette (ABC) transporter complex"/>
    <property type="evidence" value="ECO:0007669"/>
    <property type="project" value="InterPro"/>
</dbReference>
<dbReference type="GO" id="GO:0055085">
    <property type="term" value="P:transmembrane transport"/>
    <property type="evidence" value="ECO:0007669"/>
    <property type="project" value="InterPro"/>
</dbReference>
<evidence type="ECO:0000313" key="7">
    <source>
        <dbReference type="EMBL" id="HIU52963.1"/>
    </source>
</evidence>
<feature type="transmembrane region" description="Helical" evidence="6">
    <location>
        <begin position="309"/>
        <end position="328"/>
    </location>
</feature>
<evidence type="ECO:0000256" key="3">
    <source>
        <dbReference type="ARBA" id="ARBA00022692"/>
    </source>
</evidence>
<comment type="caution">
    <text evidence="7">The sequence shown here is derived from an EMBL/GenBank/DDBJ whole genome shotgun (WGS) entry which is preliminary data.</text>
</comment>
<evidence type="ECO:0000256" key="4">
    <source>
        <dbReference type="ARBA" id="ARBA00022989"/>
    </source>
</evidence>
<reference evidence="7" key="2">
    <citation type="journal article" date="2021" name="PeerJ">
        <title>Extensive microbial diversity within the chicken gut microbiome revealed by metagenomics and culture.</title>
        <authorList>
            <person name="Gilroy R."/>
            <person name="Ravi A."/>
            <person name="Getino M."/>
            <person name="Pursley I."/>
            <person name="Horton D.L."/>
            <person name="Alikhan N.F."/>
            <person name="Baker D."/>
            <person name="Gharbi K."/>
            <person name="Hall N."/>
            <person name="Watson M."/>
            <person name="Adriaenssens E.M."/>
            <person name="Foster-Nyarko E."/>
            <person name="Jarju S."/>
            <person name="Secka A."/>
            <person name="Antonio M."/>
            <person name="Oren A."/>
            <person name="Chaudhuri R.R."/>
            <person name="La Ragione R."/>
            <person name="Hildebrand F."/>
            <person name="Pallen M.J."/>
        </authorList>
    </citation>
    <scope>NUCLEOTIDE SEQUENCE</scope>
    <source>
        <strain evidence="7">ChiW3-316</strain>
    </source>
</reference>
<feature type="transmembrane region" description="Helical" evidence="6">
    <location>
        <begin position="277"/>
        <end position="302"/>
    </location>
</feature>